<dbReference type="Proteomes" id="UP000277437">
    <property type="component" value="Chromosome"/>
</dbReference>
<accession>A0AAX3G4I7</accession>
<evidence type="ECO:0000256" key="1">
    <source>
        <dbReference type="SAM" id="Phobius"/>
    </source>
</evidence>
<dbReference type="EMBL" id="LR134334">
    <property type="protein sequence ID" value="VEF77973.1"/>
    <property type="molecule type" value="Genomic_DNA"/>
</dbReference>
<dbReference type="RefSeq" id="WP_124324171.1">
    <property type="nucleotide sequence ID" value="NZ_CP118137.1"/>
</dbReference>
<dbReference type="AlphaFoldDB" id="A0AAX3G4I7"/>
<proteinExistence type="predicted"/>
<keyword evidence="1" id="KW-0812">Transmembrane</keyword>
<organism evidence="2 3">
    <name type="scientific">Pseudomonas chlororaphis</name>
    <dbReference type="NCBI Taxonomy" id="587753"/>
    <lineage>
        <taxon>Bacteria</taxon>
        <taxon>Pseudomonadati</taxon>
        <taxon>Pseudomonadota</taxon>
        <taxon>Gammaproteobacteria</taxon>
        <taxon>Pseudomonadales</taxon>
        <taxon>Pseudomonadaceae</taxon>
        <taxon>Pseudomonas</taxon>
    </lineage>
</organism>
<sequence>MTATQIYALIGLTLAAAMLINLGYFFGRKDGQAKGLQEGKDVTQAENAKTIRELQASLQFIRADHLHLAQRCKKLKVGQSREFLLDVADKLRIAAATFSALRTGKTITRETLALQDQVLAMTELLEPVAQEDAA</sequence>
<feature type="transmembrane region" description="Helical" evidence="1">
    <location>
        <begin position="6"/>
        <end position="27"/>
    </location>
</feature>
<name>A0AAX3G4I7_9PSED</name>
<protein>
    <recommendedName>
        <fullName evidence="4">DUF2802 domain-containing protein</fullName>
    </recommendedName>
</protein>
<evidence type="ECO:0008006" key="4">
    <source>
        <dbReference type="Google" id="ProtNLM"/>
    </source>
</evidence>
<gene>
    <name evidence="2" type="ORF">NCTC7357_06381</name>
</gene>
<evidence type="ECO:0000313" key="2">
    <source>
        <dbReference type="EMBL" id="VEF77973.1"/>
    </source>
</evidence>
<keyword evidence="1" id="KW-0472">Membrane</keyword>
<reference evidence="2 3" key="1">
    <citation type="submission" date="2018-12" db="EMBL/GenBank/DDBJ databases">
        <authorList>
            <consortium name="Pathogen Informatics"/>
        </authorList>
    </citation>
    <scope>NUCLEOTIDE SEQUENCE [LARGE SCALE GENOMIC DNA]</scope>
    <source>
        <strain evidence="2 3">NCTC7357</strain>
    </source>
</reference>
<keyword evidence="1" id="KW-1133">Transmembrane helix</keyword>
<evidence type="ECO:0000313" key="3">
    <source>
        <dbReference type="Proteomes" id="UP000277437"/>
    </source>
</evidence>